<dbReference type="InterPro" id="IPR001525">
    <property type="entry name" value="C5_MeTfrase"/>
</dbReference>
<dbReference type="PANTHER" id="PTHR10629">
    <property type="entry name" value="CYTOSINE-SPECIFIC METHYLTRANSFERASE"/>
    <property type="match status" value="1"/>
</dbReference>
<dbReference type="InterPro" id="IPR031303">
    <property type="entry name" value="C5_meth_CS"/>
</dbReference>
<evidence type="ECO:0000256" key="3">
    <source>
        <dbReference type="ARBA" id="ARBA00022691"/>
    </source>
</evidence>
<sequence>MPPAQAIQPDSDHSERARTYSMVDLFAGCGGLSLGFENAGFTSVFVNELNEDAIRTYLKNRHYSLGGLDFADNPDLHCNDAQELQGKRLDQLRADLATLPELQFEIDRTASPRTGGGSNLDIVTGGPPCQGFSGIGHRRSYSVDKKNLPSNHLYGRMAEIIRALRPRTFLFENVRGLLNSRWERDGSDFIWPDVLAEFRRIDGYEVRWKLVHARDYGVPQNRPRVLMVGVRKDVLTATKRLNPAAHPEDAVLCGFLPAPTPNEYPHLEELLSDLVDPAIPEILRAQSFQSGPFETTRYPRAPQTAIQKHLRTPPRHWPEGKRVPLTDHEYSKHKANIVEKFDAMLASGGEIPEEHQTRKFSQRLLRRQWGNQGPTITATTLPDDYVHYCQPRILTVREWARLQLFPDWYQFVGKRTTGGLRRAGNPQEGLFDREAPKYTQIGNAVPVGLAERVARHLRGILDEALGAG</sequence>
<dbReference type="InterPro" id="IPR018117">
    <property type="entry name" value="C5_DNA_meth_AS"/>
</dbReference>
<dbReference type="PRINTS" id="PR00105">
    <property type="entry name" value="C5METTRFRASE"/>
</dbReference>
<evidence type="ECO:0000256" key="4">
    <source>
        <dbReference type="ARBA" id="ARBA00022747"/>
    </source>
</evidence>
<comment type="caution">
    <text evidence="9">The sequence shown here is derived from an EMBL/GenBank/DDBJ whole genome shotgun (WGS) entry which is preliminary data.</text>
</comment>
<evidence type="ECO:0000256" key="8">
    <source>
        <dbReference type="RuleBase" id="RU000417"/>
    </source>
</evidence>
<dbReference type="Gene3D" id="3.90.120.10">
    <property type="entry name" value="DNA Methylase, subunit A, domain 2"/>
    <property type="match status" value="1"/>
</dbReference>
<keyword evidence="10" id="KW-1185">Reference proteome</keyword>
<dbReference type="NCBIfam" id="TIGR00675">
    <property type="entry name" value="dcm"/>
    <property type="match status" value="1"/>
</dbReference>
<gene>
    <name evidence="9" type="ORF">OE699_12785</name>
</gene>
<dbReference type="PROSITE" id="PS00095">
    <property type="entry name" value="C5_MTASE_2"/>
    <property type="match status" value="1"/>
</dbReference>
<proteinExistence type="inferred from homology"/>
<evidence type="ECO:0000313" key="9">
    <source>
        <dbReference type="EMBL" id="MCV2879723.1"/>
    </source>
</evidence>
<dbReference type="GO" id="GO:0032259">
    <property type="term" value="P:methylation"/>
    <property type="evidence" value="ECO:0007669"/>
    <property type="project" value="UniProtKB-KW"/>
</dbReference>
<dbReference type="SUPFAM" id="SSF53335">
    <property type="entry name" value="S-adenosyl-L-methionine-dependent methyltransferases"/>
    <property type="match status" value="1"/>
</dbReference>
<evidence type="ECO:0000256" key="1">
    <source>
        <dbReference type="ARBA" id="ARBA00022603"/>
    </source>
</evidence>
<organism evidence="9 10">
    <name type="scientific">Sedimentimonas flavescens</name>
    <dbReference type="NCBI Taxonomy" id="2851012"/>
    <lineage>
        <taxon>Bacteria</taxon>
        <taxon>Pseudomonadati</taxon>
        <taxon>Pseudomonadota</taxon>
        <taxon>Alphaproteobacteria</taxon>
        <taxon>Rhodobacterales</taxon>
        <taxon>Rhodobacter group</taxon>
        <taxon>Sedimentimonas</taxon>
    </lineage>
</organism>
<evidence type="ECO:0000313" key="10">
    <source>
        <dbReference type="Proteomes" id="UP001526166"/>
    </source>
</evidence>
<dbReference type="PANTHER" id="PTHR10629:SF52">
    <property type="entry name" value="DNA (CYTOSINE-5)-METHYLTRANSFERASE 1"/>
    <property type="match status" value="1"/>
</dbReference>
<dbReference type="PROSITE" id="PS51679">
    <property type="entry name" value="SAM_MT_C5"/>
    <property type="match status" value="1"/>
</dbReference>
<feature type="active site" evidence="6">
    <location>
        <position position="129"/>
    </location>
</feature>
<dbReference type="Gene3D" id="3.40.50.150">
    <property type="entry name" value="Vaccinia Virus protein VP39"/>
    <property type="match status" value="1"/>
</dbReference>
<dbReference type="InterPro" id="IPR029063">
    <property type="entry name" value="SAM-dependent_MTases_sf"/>
</dbReference>
<dbReference type="GO" id="GO:0008168">
    <property type="term" value="F:methyltransferase activity"/>
    <property type="evidence" value="ECO:0007669"/>
    <property type="project" value="UniProtKB-KW"/>
</dbReference>
<keyword evidence="1 6" id="KW-0489">Methyltransferase</keyword>
<accession>A0ABT3A143</accession>
<dbReference type="RefSeq" id="WP_263848224.1">
    <property type="nucleotide sequence ID" value="NZ_JAOWKW010000010.1"/>
</dbReference>
<dbReference type="InterPro" id="IPR050390">
    <property type="entry name" value="C5-Methyltransferase"/>
</dbReference>
<dbReference type="EC" id="2.1.1.37" evidence="8"/>
<evidence type="ECO:0000256" key="5">
    <source>
        <dbReference type="ARBA" id="ARBA00047422"/>
    </source>
</evidence>
<comment type="catalytic activity">
    <reaction evidence="5 8">
        <text>a 2'-deoxycytidine in DNA + S-adenosyl-L-methionine = a 5-methyl-2'-deoxycytidine in DNA + S-adenosyl-L-homocysteine + H(+)</text>
        <dbReference type="Rhea" id="RHEA:13681"/>
        <dbReference type="Rhea" id="RHEA-COMP:11369"/>
        <dbReference type="Rhea" id="RHEA-COMP:11370"/>
        <dbReference type="ChEBI" id="CHEBI:15378"/>
        <dbReference type="ChEBI" id="CHEBI:57856"/>
        <dbReference type="ChEBI" id="CHEBI:59789"/>
        <dbReference type="ChEBI" id="CHEBI:85452"/>
        <dbReference type="ChEBI" id="CHEBI:85454"/>
        <dbReference type="EC" id="2.1.1.37"/>
    </reaction>
</comment>
<keyword evidence="4" id="KW-0680">Restriction system</keyword>
<protein>
    <recommendedName>
        <fullName evidence="8">Cytosine-specific methyltransferase</fullName>
        <ecNumber evidence="8">2.1.1.37</ecNumber>
    </recommendedName>
</protein>
<comment type="similarity">
    <text evidence="6 7">Belongs to the class I-like SAM-binding methyltransferase superfamily. C5-methyltransferase family.</text>
</comment>
<dbReference type="Pfam" id="PF00145">
    <property type="entry name" value="DNA_methylase"/>
    <property type="match status" value="2"/>
</dbReference>
<dbReference type="Proteomes" id="UP001526166">
    <property type="component" value="Unassembled WGS sequence"/>
</dbReference>
<evidence type="ECO:0000256" key="2">
    <source>
        <dbReference type="ARBA" id="ARBA00022679"/>
    </source>
</evidence>
<name>A0ABT3A143_9RHOB</name>
<reference evidence="9 10" key="1">
    <citation type="submission" date="2022-10" db="EMBL/GenBank/DDBJ databases">
        <title>Sinirhodobacter sp. nov., isolated from ocean surface sediments.</title>
        <authorList>
            <person name="He W."/>
            <person name="Wang L."/>
            <person name="Zhang D.-F."/>
        </authorList>
    </citation>
    <scope>NUCLEOTIDE SEQUENCE [LARGE SCALE GENOMIC DNA]</scope>
    <source>
        <strain evidence="9 10">WL0115</strain>
    </source>
</reference>
<evidence type="ECO:0000256" key="7">
    <source>
        <dbReference type="RuleBase" id="RU000416"/>
    </source>
</evidence>
<dbReference type="EMBL" id="JAOWKW010000010">
    <property type="protein sequence ID" value="MCV2879723.1"/>
    <property type="molecule type" value="Genomic_DNA"/>
</dbReference>
<keyword evidence="2 6" id="KW-0808">Transferase</keyword>
<evidence type="ECO:0000256" key="6">
    <source>
        <dbReference type="PROSITE-ProRule" id="PRU01016"/>
    </source>
</evidence>
<keyword evidence="3 6" id="KW-0949">S-adenosyl-L-methionine</keyword>
<dbReference type="PROSITE" id="PS00094">
    <property type="entry name" value="C5_MTASE_1"/>
    <property type="match status" value="1"/>
</dbReference>